<dbReference type="InterPro" id="IPR002059">
    <property type="entry name" value="CSP_DNA-bd"/>
</dbReference>
<accession>A0A430J662</accession>
<dbReference type="PRINTS" id="PR00050">
    <property type="entry name" value="COLDSHOCK"/>
</dbReference>
<feature type="domain" description="CSD" evidence="2">
    <location>
        <begin position="40"/>
        <end position="104"/>
    </location>
</feature>
<dbReference type="InterPro" id="IPR012340">
    <property type="entry name" value="NA-bd_OB-fold"/>
</dbReference>
<dbReference type="GO" id="GO:0003676">
    <property type="term" value="F:nucleic acid binding"/>
    <property type="evidence" value="ECO:0007669"/>
    <property type="project" value="InterPro"/>
</dbReference>
<evidence type="ECO:0000313" key="3">
    <source>
        <dbReference type="EMBL" id="RTE03072.1"/>
    </source>
</evidence>
<dbReference type="AlphaFoldDB" id="A0A430J662"/>
<dbReference type="Pfam" id="PF00313">
    <property type="entry name" value="CSD"/>
    <property type="match status" value="1"/>
</dbReference>
<keyword evidence="1" id="KW-1133">Transmembrane helix</keyword>
<dbReference type="EMBL" id="RXHU01000106">
    <property type="protein sequence ID" value="RTE03072.1"/>
    <property type="molecule type" value="Genomic_DNA"/>
</dbReference>
<comment type="caution">
    <text evidence="3">The sequence shown here is derived from an EMBL/GenBank/DDBJ whole genome shotgun (WGS) entry which is preliminary data.</text>
</comment>
<evidence type="ECO:0000313" key="4">
    <source>
        <dbReference type="Proteomes" id="UP000276128"/>
    </source>
</evidence>
<evidence type="ECO:0000259" key="2">
    <source>
        <dbReference type="PROSITE" id="PS51857"/>
    </source>
</evidence>
<keyword evidence="1" id="KW-0812">Transmembrane</keyword>
<dbReference type="OrthoDB" id="9795864at2"/>
<dbReference type="Gene3D" id="2.40.50.140">
    <property type="entry name" value="Nucleic acid-binding proteins"/>
    <property type="match status" value="1"/>
</dbReference>
<dbReference type="Gene3D" id="3.40.50.300">
    <property type="entry name" value="P-loop containing nucleotide triphosphate hydrolases"/>
    <property type="match status" value="1"/>
</dbReference>
<dbReference type="SMART" id="SM00357">
    <property type="entry name" value="CSP"/>
    <property type="match status" value="1"/>
</dbReference>
<sequence length="517" mass="59058">MYFGLYSIFDIQHRYPIKVSKNLVYFPCILLLFFLLRWLPVRGQVSKFSDFKGYGFIKGEDGIDYFVHISQIISDGFRTLKEGQLVEYEPAVSQRGPQARAVHIVTKEIDSTNQKIVLKRNPFSPQDPITDPSKFAGRKEAFINAVSALYNNKNVLVHGPRGIGKSSISYQLTYLTQGETSLLEKLNIDLDGYVFNYLAGRLVCTTGTNLNDIVNGLLGNLYDSIDSGNFSGETKSKIELNLNLLKISKEKTEKNNNPTELSSYFVSEIKRIYNLVSHNHNGITLLIDEIDLLEDKVDIGSFLKATIEMLRVDYFGNISFIISGVTGITTSLITQHPSSTRLFDVLELQRMKDEELEEIIDLTLHDTGYSMNNDAKRETIALANRFPQPIHLIGFYAFNINKDKVISLSDVLEAKQYLITNLKRQDFDNKFQGLKEGVMVDVLRVLVSSSFETINLSFLFNRLPDLSHSRILGTLGTLEQKDIIERQHRGVYRFRDPLFRVYLEWYFGVNQEEKRTS</sequence>
<dbReference type="InterPro" id="IPR027417">
    <property type="entry name" value="P-loop_NTPase"/>
</dbReference>
<organism evidence="3 4">
    <name type="scientific">Paenibacillus whitsoniae</name>
    <dbReference type="NCBI Taxonomy" id="2496558"/>
    <lineage>
        <taxon>Bacteria</taxon>
        <taxon>Bacillati</taxon>
        <taxon>Bacillota</taxon>
        <taxon>Bacilli</taxon>
        <taxon>Bacillales</taxon>
        <taxon>Paenibacillaceae</taxon>
        <taxon>Paenibacillus</taxon>
    </lineage>
</organism>
<dbReference type="PANTHER" id="PTHR34301">
    <property type="entry name" value="DNA-BINDING PROTEIN-RELATED"/>
    <property type="match status" value="1"/>
</dbReference>
<protein>
    <submittedName>
        <fullName evidence="3">Cold shock domain-containing protein</fullName>
    </submittedName>
</protein>
<keyword evidence="4" id="KW-1185">Reference proteome</keyword>
<dbReference type="InterPro" id="IPR011129">
    <property type="entry name" value="CSD"/>
</dbReference>
<dbReference type="SUPFAM" id="SSF52540">
    <property type="entry name" value="P-loop containing nucleoside triphosphate hydrolases"/>
    <property type="match status" value="1"/>
</dbReference>
<reference evidence="3 4" key="1">
    <citation type="submission" date="2018-12" db="EMBL/GenBank/DDBJ databases">
        <title>Bacillus ochoae sp. nov., Paenibacillus whitsoniae sp. nov., Paenibacillus spiritus sp. nov. Isolated from the Mars Exploration Rover during spacecraft assembly.</title>
        <authorList>
            <person name="Seuylemezian A."/>
            <person name="Vaishampayan P."/>
        </authorList>
    </citation>
    <scope>NUCLEOTIDE SEQUENCE [LARGE SCALE GENOMIC DNA]</scope>
    <source>
        <strain evidence="3 4">MER 54</strain>
    </source>
</reference>
<feature type="transmembrane region" description="Helical" evidence="1">
    <location>
        <begin position="23"/>
        <end position="40"/>
    </location>
</feature>
<dbReference type="SUPFAM" id="SSF50249">
    <property type="entry name" value="Nucleic acid-binding proteins"/>
    <property type="match status" value="1"/>
</dbReference>
<name>A0A430J662_9BACL</name>
<dbReference type="PROSITE" id="PS51857">
    <property type="entry name" value="CSD_2"/>
    <property type="match status" value="1"/>
</dbReference>
<proteinExistence type="predicted"/>
<dbReference type="Proteomes" id="UP000276128">
    <property type="component" value="Unassembled WGS sequence"/>
</dbReference>
<keyword evidence="1" id="KW-0472">Membrane</keyword>
<dbReference type="PANTHER" id="PTHR34301:SF8">
    <property type="entry name" value="ATPASE DOMAIN-CONTAINING PROTEIN"/>
    <property type="match status" value="1"/>
</dbReference>
<gene>
    <name evidence="3" type="ORF">EJQ19_28280</name>
</gene>
<evidence type="ECO:0000256" key="1">
    <source>
        <dbReference type="SAM" id="Phobius"/>
    </source>
</evidence>